<dbReference type="PROSITE" id="PS00411">
    <property type="entry name" value="KINESIN_MOTOR_1"/>
    <property type="match status" value="1"/>
</dbReference>
<keyword evidence="4" id="KW-0505">Motor protein</keyword>
<evidence type="ECO:0000256" key="1">
    <source>
        <dbReference type="ARBA" id="ARBA00022741"/>
    </source>
</evidence>
<comment type="similarity">
    <text evidence="3 4">Belongs to the TRAFAC class myosin-kinesin ATPase superfamily. Kinesin family.</text>
</comment>
<dbReference type="InterPro" id="IPR001752">
    <property type="entry name" value="Kinesin_motor_dom"/>
</dbReference>
<dbReference type="Proteomes" id="UP000242875">
    <property type="component" value="Unassembled WGS sequence"/>
</dbReference>
<keyword evidence="5" id="KW-0175">Coiled coil</keyword>
<protein>
    <recommendedName>
        <fullName evidence="4">Kinesin-like protein</fullName>
    </recommendedName>
</protein>
<sequence>MEGYNGNRAISYIPESYNTCEQELSSHTVRRRLAKHIPWQVWSLSDPKYEILMSHKSLRTKEQPGVIPQAINDVFKYIAESKSLEFLLRVSYLEIYNETLRDLLSPEAEDLQIREDKKRGVYVSPLKEEIVTSAKQVMNIVARGEAHRHTSVTDYNLYSSRSHTVFQMIIECRPKGYKSSVQSITTSRFANARGDDGVRISKLSLIDLAGSEKAASSTERRMEGAYINKSLLTLGTVISKLTEKNSSHIPYRDSKLTRILQGSLSGNARVSVICTISPTLMTLEESRNTLQFAARVKRVVTRAQSNAINDKDALIQKYEAEIADLKAQLQSTNEVFAHEKERELTQLKAEREKHEDEMAKMQLLRTALKNKIDHMTKLILSSESTMHGSHASLVQCEPVARKEGNGNRSHHEEALRNEIQMLRELMRQKNVEIGHLQRQLSASEDPTIFNLRDKEIELAQYCERNQCHAVMMLRSERSKWEEQHLKLLHTISDLEADLALTKAELSIYKLQQEQNAINV</sequence>
<name>A0A261Y5E1_9FUNG</name>
<keyword evidence="8" id="KW-1185">Reference proteome</keyword>
<gene>
    <name evidence="7" type="ORF">BZG36_01276</name>
</gene>
<proteinExistence type="inferred from homology"/>
<feature type="domain" description="Kinesin motor" evidence="6">
    <location>
        <begin position="1"/>
        <end position="299"/>
    </location>
</feature>
<accession>A0A261Y5E1</accession>
<dbReference type="PRINTS" id="PR00380">
    <property type="entry name" value="KINESINHEAVY"/>
</dbReference>
<organism evidence="7 8">
    <name type="scientific">Bifiguratus adelaidae</name>
    <dbReference type="NCBI Taxonomy" id="1938954"/>
    <lineage>
        <taxon>Eukaryota</taxon>
        <taxon>Fungi</taxon>
        <taxon>Fungi incertae sedis</taxon>
        <taxon>Mucoromycota</taxon>
        <taxon>Mucoromycotina</taxon>
        <taxon>Endogonomycetes</taxon>
        <taxon>Endogonales</taxon>
        <taxon>Endogonales incertae sedis</taxon>
        <taxon>Bifiguratus</taxon>
    </lineage>
</organism>
<evidence type="ECO:0000313" key="8">
    <source>
        <dbReference type="Proteomes" id="UP000242875"/>
    </source>
</evidence>
<dbReference type="GO" id="GO:0005874">
    <property type="term" value="C:microtubule"/>
    <property type="evidence" value="ECO:0007669"/>
    <property type="project" value="UniProtKB-KW"/>
</dbReference>
<dbReference type="Pfam" id="PF00225">
    <property type="entry name" value="Kinesin"/>
    <property type="match status" value="1"/>
</dbReference>
<keyword evidence="2 4" id="KW-0067">ATP-binding</keyword>
<dbReference type="GO" id="GO:0007018">
    <property type="term" value="P:microtubule-based movement"/>
    <property type="evidence" value="ECO:0007669"/>
    <property type="project" value="InterPro"/>
</dbReference>
<dbReference type="PROSITE" id="PS50067">
    <property type="entry name" value="KINESIN_MOTOR_2"/>
    <property type="match status" value="1"/>
</dbReference>
<feature type="coiled-coil region" evidence="5">
    <location>
        <begin position="412"/>
        <end position="439"/>
    </location>
</feature>
<keyword evidence="4" id="KW-0493">Microtubule</keyword>
<dbReference type="SMART" id="SM00129">
    <property type="entry name" value="KISc"/>
    <property type="match status" value="1"/>
</dbReference>
<dbReference type="InterPro" id="IPR019821">
    <property type="entry name" value="Kinesin_motor_CS"/>
</dbReference>
<dbReference type="PANTHER" id="PTHR47968">
    <property type="entry name" value="CENTROMERE PROTEIN E"/>
    <property type="match status" value="1"/>
</dbReference>
<dbReference type="InterPro" id="IPR036961">
    <property type="entry name" value="Kinesin_motor_dom_sf"/>
</dbReference>
<dbReference type="InterPro" id="IPR027640">
    <property type="entry name" value="Kinesin-like_fam"/>
</dbReference>
<evidence type="ECO:0000256" key="4">
    <source>
        <dbReference type="RuleBase" id="RU000394"/>
    </source>
</evidence>
<evidence type="ECO:0000256" key="2">
    <source>
        <dbReference type="ARBA" id="ARBA00022840"/>
    </source>
</evidence>
<comment type="caution">
    <text evidence="7">The sequence shown here is derived from an EMBL/GenBank/DDBJ whole genome shotgun (WGS) entry which is preliminary data.</text>
</comment>
<feature type="coiled-coil region" evidence="5">
    <location>
        <begin position="308"/>
        <end position="371"/>
    </location>
</feature>
<evidence type="ECO:0000313" key="7">
    <source>
        <dbReference type="EMBL" id="OZJ05788.1"/>
    </source>
</evidence>
<dbReference type="Gene3D" id="3.40.850.10">
    <property type="entry name" value="Kinesin motor domain"/>
    <property type="match status" value="1"/>
</dbReference>
<dbReference type="EMBL" id="MVBO01000010">
    <property type="protein sequence ID" value="OZJ05788.1"/>
    <property type="molecule type" value="Genomic_DNA"/>
</dbReference>
<evidence type="ECO:0000259" key="6">
    <source>
        <dbReference type="PROSITE" id="PS50067"/>
    </source>
</evidence>
<dbReference type="AlphaFoldDB" id="A0A261Y5E1"/>
<evidence type="ECO:0000256" key="5">
    <source>
        <dbReference type="SAM" id="Coils"/>
    </source>
</evidence>
<dbReference type="GO" id="GO:0008017">
    <property type="term" value="F:microtubule binding"/>
    <property type="evidence" value="ECO:0007669"/>
    <property type="project" value="InterPro"/>
</dbReference>
<dbReference type="OrthoDB" id="3176171at2759"/>
<dbReference type="GO" id="GO:0005524">
    <property type="term" value="F:ATP binding"/>
    <property type="evidence" value="ECO:0007669"/>
    <property type="project" value="UniProtKB-KW"/>
</dbReference>
<dbReference type="PANTHER" id="PTHR47968:SF33">
    <property type="entry name" value="KINESIN-LIKE PROTEIN KIN-7C, MITOCHONDRIAL ISOFORM X1"/>
    <property type="match status" value="1"/>
</dbReference>
<dbReference type="InterPro" id="IPR027417">
    <property type="entry name" value="P-loop_NTPase"/>
</dbReference>
<dbReference type="SUPFAM" id="SSF52540">
    <property type="entry name" value="P-loop containing nucleoside triphosphate hydrolases"/>
    <property type="match status" value="1"/>
</dbReference>
<evidence type="ECO:0000256" key="3">
    <source>
        <dbReference type="PROSITE-ProRule" id="PRU00283"/>
    </source>
</evidence>
<dbReference type="GO" id="GO:0003777">
    <property type="term" value="F:microtubule motor activity"/>
    <property type="evidence" value="ECO:0007669"/>
    <property type="project" value="InterPro"/>
</dbReference>
<keyword evidence="1 4" id="KW-0547">Nucleotide-binding</keyword>
<comment type="caution">
    <text evidence="3">Lacks conserved residue(s) required for the propagation of feature annotation.</text>
</comment>
<reference evidence="7 8" key="1">
    <citation type="journal article" date="2017" name="Mycologia">
        <title>Bifiguratus adelaidae, gen. et sp. nov., a new member of Mucoromycotina in endophytic and soil-dwelling habitats.</title>
        <authorList>
            <person name="Torres-Cruz T.J."/>
            <person name="Billingsley Tobias T.L."/>
            <person name="Almatruk M."/>
            <person name="Hesse C."/>
            <person name="Kuske C.R."/>
            <person name="Desiro A."/>
            <person name="Benucci G.M."/>
            <person name="Bonito G."/>
            <person name="Stajich J.E."/>
            <person name="Dunlap C."/>
            <person name="Arnold A.E."/>
            <person name="Porras-Alfaro A."/>
        </authorList>
    </citation>
    <scope>NUCLEOTIDE SEQUENCE [LARGE SCALE GENOMIC DNA]</scope>
    <source>
        <strain evidence="7 8">AZ0501</strain>
    </source>
</reference>